<feature type="transmembrane region" description="Helical" evidence="1">
    <location>
        <begin position="272"/>
        <end position="293"/>
    </location>
</feature>
<keyword evidence="1" id="KW-1133">Transmembrane helix</keyword>
<evidence type="ECO:0000313" key="2">
    <source>
        <dbReference type="EMBL" id="XCB31218.1"/>
    </source>
</evidence>
<keyword evidence="1" id="KW-0472">Membrane</keyword>
<sequence length="329" mass="37405">MTEDRTPVEHFEETQWHLAKRILFRLAFCYLVLYYLPSVLNVIPGAQSLASLYNFVWDRAISWGLVHFFDIDPTQAIPHYTGSGDTLLAYLRLCATAIAAAGVGTLWTILDRRRPHYISLHGWLRVFARYALAFALFGYAFAKIAPTQFSHLQSRQLAESYGQSSPMALLWNFMGFSTPYTVFSGCAELLPAILLLFRRTALLGSITAFAVMLNVVMLNFCYDVPVKLYSLNLLSLALFLTLPEAQKLLRVFVLNRSTAPSNLRQPFFKQLWLQRAAIVFKIAILAIFLFQSIHSAISLHQSLASRTQPPPSPLTSRGFHWIQEYPYNQ</sequence>
<organism evidence="2">
    <name type="scientific">Tunturiibacter psychrotolerans</name>
    <dbReference type="NCBI Taxonomy" id="3069686"/>
    <lineage>
        <taxon>Bacteria</taxon>
        <taxon>Pseudomonadati</taxon>
        <taxon>Acidobacteriota</taxon>
        <taxon>Terriglobia</taxon>
        <taxon>Terriglobales</taxon>
        <taxon>Acidobacteriaceae</taxon>
        <taxon>Tunturiibacter</taxon>
    </lineage>
</organism>
<reference evidence="2" key="2">
    <citation type="journal article" date="2024" name="Environ. Microbiol.">
        <title>Genome analysis and description of Tunturibacter gen. nov. expands the diversity of Terriglobia in tundra soils.</title>
        <authorList>
            <person name="Messyasz A."/>
            <person name="Mannisto M.K."/>
            <person name="Kerkhof L.J."/>
            <person name="Haggblom M.M."/>
        </authorList>
    </citation>
    <scope>NUCLEOTIDE SEQUENCE</scope>
    <source>
        <strain evidence="2">X5P6</strain>
    </source>
</reference>
<feature type="transmembrane region" description="Helical" evidence="1">
    <location>
        <begin position="89"/>
        <end position="110"/>
    </location>
</feature>
<feature type="transmembrane region" description="Helical" evidence="1">
    <location>
        <begin position="122"/>
        <end position="142"/>
    </location>
</feature>
<feature type="transmembrane region" description="Helical" evidence="1">
    <location>
        <begin position="202"/>
        <end position="220"/>
    </location>
</feature>
<dbReference type="EMBL" id="CP132942">
    <property type="protein sequence ID" value="XCB31218.1"/>
    <property type="molecule type" value="Genomic_DNA"/>
</dbReference>
<feature type="transmembrane region" description="Helical" evidence="1">
    <location>
        <begin position="169"/>
        <end position="190"/>
    </location>
</feature>
<dbReference type="RefSeq" id="WP_353062060.1">
    <property type="nucleotide sequence ID" value="NZ_CP132942.1"/>
</dbReference>
<evidence type="ECO:0000256" key="1">
    <source>
        <dbReference type="SAM" id="Phobius"/>
    </source>
</evidence>
<name>A0AAU7ZJV1_9BACT</name>
<evidence type="ECO:0008006" key="3">
    <source>
        <dbReference type="Google" id="ProtNLM"/>
    </source>
</evidence>
<feature type="transmembrane region" description="Helical" evidence="1">
    <location>
        <begin position="22"/>
        <end position="43"/>
    </location>
</feature>
<gene>
    <name evidence="2" type="ORF">RBB77_12165</name>
</gene>
<protein>
    <recommendedName>
        <fullName evidence="3">DoxX family protein</fullName>
    </recommendedName>
</protein>
<keyword evidence="1" id="KW-0812">Transmembrane</keyword>
<proteinExistence type="predicted"/>
<accession>A0AAU7ZJV1</accession>
<reference evidence="2" key="1">
    <citation type="submission" date="2023-08" db="EMBL/GenBank/DDBJ databases">
        <authorList>
            <person name="Messyasz A."/>
            <person name="Mannisto M.K."/>
            <person name="Kerkhof L.J."/>
            <person name="Haggblom M."/>
        </authorList>
    </citation>
    <scope>NUCLEOTIDE SEQUENCE</scope>
    <source>
        <strain evidence="2">X5P6</strain>
    </source>
</reference>
<dbReference type="KEGG" id="tpsc:RBB77_12165"/>
<dbReference type="AlphaFoldDB" id="A0AAU7ZJV1"/>